<comment type="subunit">
    <text evidence="9">Homodimer.</text>
</comment>
<feature type="active site" description="Proton acceptor" evidence="9">
    <location>
        <position position="253"/>
    </location>
</feature>
<dbReference type="PATRIC" id="fig|1423767.3.peg.365"/>
<keyword evidence="3 9" id="KW-0547">Nucleotide-binding</keyword>
<proteinExistence type="inferred from homology"/>
<feature type="domain" description="Carbohydrate kinase PfkB" evidence="12">
    <location>
        <begin position="1"/>
        <end position="296"/>
    </location>
</feature>
<dbReference type="Pfam" id="PF00294">
    <property type="entry name" value="PfkB"/>
    <property type="match status" value="1"/>
</dbReference>
<feature type="binding site" evidence="9">
    <location>
        <position position="185"/>
    </location>
    <ligand>
        <name>ATP</name>
        <dbReference type="ChEBI" id="CHEBI:30616"/>
    </ligand>
</feature>
<feature type="binding site" evidence="9">
    <location>
        <position position="284"/>
    </location>
    <ligand>
        <name>K(+)</name>
        <dbReference type="ChEBI" id="CHEBI:29103"/>
    </ligand>
</feature>
<feature type="binding site" evidence="9">
    <location>
        <position position="247"/>
    </location>
    <ligand>
        <name>K(+)</name>
        <dbReference type="ChEBI" id="CHEBI:29103"/>
    </ligand>
</feature>
<dbReference type="EC" id="2.7.1.15" evidence="9 10"/>
<evidence type="ECO:0000259" key="12">
    <source>
        <dbReference type="Pfam" id="PF00294"/>
    </source>
</evidence>
<feature type="binding site" evidence="9">
    <location>
        <begin position="221"/>
        <end position="226"/>
    </location>
    <ligand>
        <name>ATP</name>
        <dbReference type="ChEBI" id="CHEBI:30616"/>
    </ligand>
</feature>
<keyword evidence="1 9" id="KW-0808">Transferase</keyword>
<dbReference type="GO" id="GO:0046872">
    <property type="term" value="F:metal ion binding"/>
    <property type="evidence" value="ECO:0007669"/>
    <property type="project" value="UniProtKB-KW"/>
</dbReference>
<dbReference type="InterPro" id="IPR002139">
    <property type="entry name" value="Ribo/fructo_kinase"/>
</dbReference>
<dbReference type="OrthoDB" id="9775849at2"/>
<accession>A0A0R1VU25</accession>
<keyword evidence="8 9" id="KW-0119">Carbohydrate metabolism</keyword>
<feature type="region of interest" description="Disordered" evidence="11">
    <location>
        <begin position="288"/>
        <end position="308"/>
    </location>
</feature>
<dbReference type="GO" id="GO:0019303">
    <property type="term" value="P:D-ribose catabolic process"/>
    <property type="evidence" value="ECO:0007669"/>
    <property type="project" value="UniProtKB-UniRule"/>
</dbReference>
<dbReference type="CDD" id="cd01174">
    <property type="entry name" value="ribokinase"/>
    <property type="match status" value="1"/>
</dbReference>
<comment type="similarity">
    <text evidence="9">Belongs to the carbohydrate kinase PfkB family. Ribokinase subfamily.</text>
</comment>
<evidence type="ECO:0000256" key="10">
    <source>
        <dbReference type="NCBIfam" id="TIGR02152"/>
    </source>
</evidence>
<dbReference type="GO" id="GO:0004747">
    <property type="term" value="F:ribokinase activity"/>
    <property type="evidence" value="ECO:0007669"/>
    <property type="project" value="UniProtKB-UniRule"/>
</dbReference>
<keyword evidence="4 9" id="KW-0418">Kinase</keyword>
<dbReference type="EMBL" id="AZFU01000016">
    <property type="protein sequence ID" value="KRM04940.1"/>
    <property type="molecule type" value="Genomic_DNA"/>
</dbReference>
<dbReference type="eggNOG" id="COG0524">
    <property type="taxonomic scope" value="Bacteria"/>
</dbReference>
<name>A0A0R1VU25_9LACO</name>
<sequence length="308" mass="32826">MKKIVVIGSSNVDTTLHVKDFPKPGETITATDITTAGGGKGANQAIAAAKSGAETYFINRVGEDSEGGYITHQLKSYGVDTTYVQTTMGAKTGHAYITLNEAGQNDIIIDHGANYELTVEDLKAAGDLINNWDCIIAQFETPIDVTTAAFKMAKKAGKITILNPAPAIDKIPDELLKYTDIIMPNETESAKITGIPIKDKSTLATNAEKLHLLGVKNVIITYGDKGAYISTPDVETLVPAYKVEATDTTGAGDTFIGYFASNLDADMSNFEEAAKIASRASSIAVQRLGAQPSIPTEQEVKQAMEDEE</sequence>
<evidence type="ECO:0000256" key="11">
    <source>
        <dbReference type="SAM" id="MobiDB-lite"/>
    </source>
</evidence>
<keyword evidence="9" id="KW-0963">Cytoplasm</keyword>
<feature type="binding site" evidence="9">
    <location>
        <position position="293"/>
    </location>
    <ligand>
        <name>K(+)</name>
        <dbReference type="ChEBI" id="CHEBI:29103"/>
    </ligand>
</feature>
<evidence type="ECO:0000256" key="8">
    <source>
        <dbReference type="ARBA" id="ARBA00023277"/>
    </source>
</evidence>
<dbReference type="Gene3D" id="3.40.1190.20">
    <property type="match status" value="1"/>
</dbReference>
<dbReference type="InterPro" id="IPR011877">
    <property type="entry name" value="Ribokinase"/>
</dbReference>
<comment type="caution">
    <text evidence="9">Lacks conserved residue(s) required for the propagation of feature annotation.</text>
</comment>
<dbReference type="RefSeq" id="WP_025015573.1">
    <property type="nucleotide sequence ID" value="NZ_AZFU01000016.1"/>
</dbReference>
<dbReference type="NCBIfam" id="TIGR02152">
    <property type="entry name" value="D_ribokin_bact"/>
    <property type="match status" value="1"/>
</dbReference>
<dbReference type="AlphaFoldDB" id="A0A0R1VU25"/>
<feature type="binding site" evidence="9">
    <location>
        <position position="249"/>
    </location>
    <ligand>
        <name>K(+)</name>
        <dbReference type="ChEBI" id="CHEBI:29103"/>
    </ligand>
</feature>
<keyword evidence="2 9" id="KW-0479">Metal-binding</keyword>
<feature type="binding site" evidence="9">
    <location>
        <begin position="39"/>
        <end position="43"/>
    </location>
    <ligand>
        <name>substrate</name>
    </ligand>
</feature>
<dbReference type="GO" id="GO:0005524">
    <property type="term" value="F:ATP binding"/>
    <property type="evidence" value="ECO:0007669"/>
    <property type="project" value="UniProtKB-UniRule"/>
</dbReference>
<feature type="binding site" evidence="9">
    <location>
        <begin position="252"/>
        <end position="253"/>
    </location>
    <ligand>
        <name>ATP</name>
        <dbReference type="ChEBI" id="CHEBI:30616"/>
    </ligand>
</feature>
<evidence type="ECO:0000256" key="7">
    <source>
        <dbReference type="ARBA" id="ARBA00022958"/>
    </source>
</evidence>
<dbReference type="SUPFAM" id="SSF53613">
    <property type="entry name" value="Ribokinase-like"/>
    <property type="match status" value="1"/>
</dbReference>
<feature type="binding site" evidence="9">
    <location>
        <position position="287"/>
    </location>
    <ligand>
        <name>K(+)</name>
        <dbReference type="ChEBI" id="CHEBI:29103"/>
    </ligand>
</feature>
<dbReference type="PRINTS" id="PR00990">
    <property type="entry name" value="RIBOKINASE"/>
</dbReference>
<comment type="caution">
    <text evidence="13">The sequence shown here is derived from an EMBL/GenBank/DDBJ whole genome shotgun (WGS) entry which is preliminary data.</text>
</comment>
<comment type="function">
    <text evidence="9">Catalyzes the phosphorylation of ribose at O-5 in a reaction requiring ATP and magnesium. The resulting D-ribose-5-phosphate can then be used either for sythesis of nucleotides, histidine, and tryptophan, or as a component of the pentose phosphate pathway.</text>
</comment>
<feature type="binding site" evidence="9">
    <location>
        <position position="140"/>
    </location>
    <ligand>
        <name>substrate</name>
    </ligand>
</feature>
<evidence type="ECO:0000256" key="1">
    <source>
        <dbReference type="ARBA" id="ARBA00022679"/>
    </source>
</evidence>
<gene>
    <name evidence="9" type="primary">rbsK</name>
    <name evidence="13" type="ORF">FC59_GL000352</name>
</gene>
<comment type="subcellular location">
    <subcellularLocation>
        <location evidence="9">Cytoplasm</location>
    </subcellularLocation>
</comment>
<feature type="binding site" evidence="9">
    <location>
        <begin position="11"/>
        <end position="13"/>
    </location>
    <ligand>
        <name>substrate</name>
    </ligand>
</feature>
<dbReference type="PANTHER" id="PTHR10584">
    <property type="entry name" value="SUGAR KINASE"/>
    <property type="match status" value="1"/>
</dbReference>
<evidence type="ECO:0000313" key="13">
    <source>
        <dbReference type="EMBL" id="KRM04940.1"/>
    </source>
</evidence>
<keyword evidence="5 9" id="KW-0067">ATP-binding</keyword>
<evidence type="ECO:0000256" key="9">
    <source>
        <dbReference type="HAMAP-Rule" id="MF_01987"/>
    </source>
</evidence>
<dbReference type="GO" id="GO:0005829">
    <property type="term" value="C:cytosol"/>
    <property type="evidence" value="ECO:0007669"/>
    <property type="project" value="TreeGrafter"/>
</dbReference>
<evidence type="ECO:0000256" key="3">
    <source>
        <dbReference type="ARBA" id="ARBA00022741"/>
    </source>
</evidence>
<dbReference type="UniPathway" id="UPA00916">
    <property type="reaction ID" value="UER00889"/>
</dbReference>
<comment type="pathway">
    <text evidence="9">Carbohydrate metabolism; D-ribose degradation; D-ribose 5-phosphate from beta-D-ribopyranose: step 2/2.</text>
</comment>
<comment type="cofactor">
    <cofactor evidence="9">
        <name>Mg(2+)</name>
        <dbReference type="ChEBI" id="CHEBI:18420"/>
    </cofactor>
    <text evidence="9">Requires a divalent cation, most likely magnesium in vivo, as an electrophilic catalyst to aid phosphoryl group transfer. It is the chelate of the metal and the nucleotide that is the actual substrate.</text>
</comment>
<reference evidence="13 14" key="1">
    <citation type="journal article" date="2015" name="Genome Announc.">
        <title>Expanding the biotechnology potential of lactobacilli through comparative genomics of 213 strains and associated genera.</title>
        <authorList>
            <person name="Sun Z."/>
            <person name="Harris H.M."/>
            <person name="McCann A."/>
            <person name="Guo C."/>
            <person name="Argimon S."/>
            <person name="Zhang W."/>
            <person name="Yang X."/>
            <person name="Jeffery I.B."/>
            <person name="Cooney J.C."/>
            <person name="Kagawa T.F."/>
            <person name="Liu W."/>
            <person name="Song Y."/>
            <person name="Salvetti E."/>
            <person name="Wrobel A."/>
            <person name="Rasinkangas P."/>
            <person name="Parkhill J."/>
            <person name="Rea M.C."/>
            <person name="O'Sullivan O."/>
            <person name="Ritari J."/>
            <person name="Douillard F.P."/>
            <person name="Paul Ross R."/>
            <person name="Yang R."/>
            <person name="Briner A.E."/>
            <person name="Felis G.E."/>
            <person name="de Vos W.M."/>
            <person name="Barrangou R."/>
            <person name="Klaenhammer T.R."/>
            <person name="Caufield P.W."/>
            <person name="Cui Y."/>
            <person name="Zhang H."/>
            <person name="O'Toole P.W."/>
        </authorList>
    </citation>
    <scope>NUCLEOTIDE SEQUENCE [LARGE SCALE GENOMIC DNA]</scope>
    <source>
        <strain evidence="13 14">DSM 16761</strain>
    </source>
</reference>
<keyword evidence="6 9" id="KW-0460">Magnesium</keyword>
<feature type="binding site" evidence="9">
    <location>
        <position position="289"/>
    </location>
    <ligand>
        <name>K(+)</name>
        <dbReference type="ChEBI" id="CHEBI:29103"/>
    </ligand>
</feature>
<evidence type="ECO:0000256" key="4">
    <source>
        <dbReference type="ARBA" id="ARBA00022777"/>
    </source>
</evidence>
<feature type="binding site" evidence="9">
    <location>
        <position position="253"/>
    </location>
    <ligand>
        <name>substrate</name>
    </ligand>
</feature>
<protein>
    <recommendedName>
        <fullName evidence="9 10">Ribokinase</fullName>
        <shortName evidence="9">RK</shortName>
        <ecNumber evidence="9 10">2.7.1.15</ecNumber>
    </recommendedName>
</protein>
<organism evidence="13 14">
    <name type="scientific">Lactobacillus kitasatonis DSM 16761 = JCM 1039</name>
    <dbReference type="NCBI Taxonomy" id="1423767"/>
    <lineage>
        <taxon>Bacteria</taxon>
        <taxon>Bacillati</taxon>
        <taxon>Bacillota</taxon>
        <taxon>Bacilli</taxon>
        <taxon>Lactobacillales</taxon>
        <taxon>Lactobacillaceae</taxon>
        <taxon>Lactobacillus</taxon>
    </lineage>
</organism>
<dbReference type="Proteomes" id="UP000051307">
    <property type="component" value="Unassembled WGS sequence"/>
</dbReference>
<feature type="compositionally biased region" description="Basic and acidic residues" evidence="11">
    <location>
        <begin position="298"/>
        <end position="308"/>
    </location>
</feature>
<dbReference type="InterPro" id="IPR029056">
    <property type="entry name" value="Ribokinase-like"/>
</dbReference>
<keyword evidence="7 9" id="KW-0630">Potassium</keyword>
<comment type="activity regulation">
    <text evidence="9">Activated by a monovalent cation that binds near, but not in, the active site. The most likely occupant of the site in vivo is potassium. Ion binding induces a conformational change that may alter substrate affinity.</text>
</comment>
<dbReference type="PANTHER" id="PTHR10584:SF166">
    <property type="entry name" value="RIBOKINASE"/>
    <property type="match status" value="1"/>
</dbReference>
<evidence type="ECO:0000256" key="5">
    <source>
        <dbReference type="ARBA" id="ARBA00022840"/>
    </source>
</evidence>
<dbReference type="HAMAP" id="MF_01987">
    <property type="entry name" value="Ribokinase"/>
    <property type="match status" value="1"/>
</dbReference>
<evidence type="ECO:0000256" key="6">
    <source>
        <dbReference type="ARBA" id="ARBA00022842"/>
    </source>
</evidence>
<evidence type="ECO:0000256" key="2">
    <source>
        <dbReference type="ARBA" id="ARBA00022723"/>
    </source>
</evidence>
<dbReference type="InterPro" id="IPR011611">
    <property type="entry name" value="PfkB_dom"/>
</dbReference>
<comment type="catalytic activity">
    <reaction evidence="9">
        <text>D-ribose + ATP = D-ribose 5-phosphate + ADP + H(+)</text>
        <dbReference type="Rhea" id="RHEA:13697"/>
        <dbReference type="ChEBI" id="CHEBI:15378"/>
        <dbReference type="ChEBI" id="CHEBI:30616"/>
        <dbReference type="ChEBI" id="CHEBI:47013"/>
        <dbReference type="ChEBI" id="CHEBI:78346"/>
        <dbReference type="ChEBI" id="CHEBI:456216"/>
        <dbReference type="EC" id="2.7.1.15"/>
    </reaction>
</comment>
<evidence type="ECO:0000313" key="14">
    <source>
        <dbReference type="Proteomes" id="UP000051307"/>
    </source>
</evidence>